<proteinExistence type="predicted"/>
<accession>A0A561UNN9</accession>
<dbReference type="AlphaFoldDB" id="A0A561UNN9"/>
<dbReference type="CDD" id="cd14791">
    <property type="entry name" value="GH36"/>
    <property type="match status" value="1"/>
</dbReference>
<feature type="region of interest" description="Disordered" evidence="3">
    <location>
        <begin position="1"/>
        <end position="20"/>
    </location>
</feature>
<sequence length="573" mass="62176">MATLSWDGSAPPSGRTETTRELATAVPGLRLRATAIGAPELAVTVTGTDRLLLIEADPVGATDELPARVRIDWRLPCTGATALWRPNTDSRWLPPSWSTPREASLAAGAPIGSLVGAGDAALCSYAVAEPVGPVRIGEGVVEETGEFTAWVEQQGRLRLRLDLTGRHFSDTVRELVRWWEALSTVRVPDEAFDPVFCTWYARHLEITAPEVERLAALAAPLGFGAVIVDDGWQTPETTRSYATAGDWEPAFPDFGEHVQRVQDLGLAYLLWCALPFAGDRSALGRRFAGRHLAHREELDTSVLDPAVPEVRAHLVARIGELVGKYGLDGLKLDFIDTFARCGGDVEGVRLLLAELAEVLPAGLLVEHRQPYVGPGLWPYATMVRATDCPHNAAENRQRTTDLRLTAGPLAVHADPLTWHPDESPTEIAVLLQQVLFATPQVSVDLGAQGPEQLAALRFWLGVAREHVELLQRGRFRAYRPELGYPLLESADGAARAFGRYAPVPIEADAEWSLLLVANADPDPGVRLSFPEPPGRVTVLVHGARGEVLSEYVTDCGGELTVTAPRGSLLTLRR</sequence>
<evidence type="ECO:0000313" key="4">
    <source>
        <dbReference type="EMBL" id="TWG00967.1"/>
    </source>
</evidence>
<keyword evidence="2" id="KW-0326">Glycosidase</keyword>
<evidence type="ECO:0000256" key="2">
    <source>
        <dbReference type="ARBA" id="ARBA00023295"/>
    </source>
</evidence>
<evidence type="ECO:0000256" key="1">
    <source>
        <dbReference type="ARBA" id="ARBA00022801"/>
    </source>
</evidence>
<dbReference type="InterPro" id="IPR000111">
    <property type="entry name" value="Glyco_hydro_27/36_CS"/>
</dbReference>
<dbReference type="InterPro" id="IPR017853">
    <property type="entry name" value="GH"/>
</dbReference>
<dbReference type="Gene3D" id="3.20.20.70">
    <property type="entry name" value="Aldolase class I"/>
    <property type="match status" value="1"/>
</dbReference>
<dbReference type="Proteomes" id="UP000317940">
    <property type="component" value="Unassembled WGS sequence"/>
</dbReference>
<dbReference type="RefSeq" id="WP_170305016.1">
    <property type="nucleotide sequence ID" value="NZ_BAAAMZ010000003.1"/>
</dbReference>
<dbReference type="GO" id="GO:0016052">
    <property type="term" value="P:carbohydrate catabolic process"/>
    <property type="evidence" value="ECO:0007669"/>
    <property type="project" value="InterPro"/>
</dbReference>
<evidence type="ECO:0000313" key="5">
    <source>
        <dbReference type="Proteomes" id="UP000317940"/>
    </source>
</evidence>
<keyword evidence="1" id="KW-0378">Hydrolase</keyword>
<dbReference type="EMBL" id="VIWT01000001">
    <property type="protein sequence ID" value="TWG00967.1"/>
    <property type="molecule type" value="Genomic_DNA"/>
</dbReference>
<dbReference type="InterPro" id="IPR002252">
    <property type="entry name" value="Glyco_hydro_36"/>
</dbReference>
<dbReference type="SUPFAM" id="SSF51445">
    <property type="entry name" value="(Trans)glycosidases"/>
    <property type="match status" value="1"/>
</dbReference>
<dbReference type="InterPro" id="IPR013785">
    <property type="entry name" value="Aldolase_TIM"/>
</dbReference>
<evidence type="ECO:0000256" key="3">
    <source>
        <dbReference type="SAM" id="MobiDB-lite"/>
    </source>
</evidence>
<gene>
    <name evidence="4" type="ORF">FHX73_114848</name>
</gene>
<protein>
    <submittedName>
        <fullName evidence="4">Alpha-galactosidase</fullName>
    </submittedName>
</protein>
<name>A0A561UNN9_9ACTN</name>
<reference evidence="4 5" key="1">
    <citation type="submission" date="2019-06" db="EMBL/GenBank/DDBJ databases">
        <title>Sequencing the genomes of 1000 actinobacteria strains.</title>
        <authorList>
            <person name="Klenk H.-P."/>
        </authorList>
    </citation>
    <scope>NUCLEOTIDE SEQUENCE [LARGE SCALE GENOMIC DNA]</scope>
    <source>
        <strain evidence="4 5">DSM 44826</strain>
    </source>
</reference>
<organism evidence="4 5">
    <name type="scientific">Kitasatospora viridis</name>
    <dbReference type="NCBI Taxonomy" id="281105"/>
    <lineage>
        <taxon>Bacteria</taxon>
        <taxon>Bacillati</taxon>
        <taxon>Actinomycetota</taxon>
        <taxon>Actinomycetes</taxon>
        <taxon>Kitasatosporales</taxon>
        <taxon>Streptomycetaceae</taxon>
        <taxon>Kitasatospora</taxon>
    </lineage>
</organism>
<comment type="caution">
    <text evidence="4">The sequence shown here is derived from an EMBL/GenBank/DDBJ whole genome shotgun (WGS) entry which is preliminary data.</text>
</comment>
<dbReference type="GO" id="GO:0004557">
    <property type="term" value="F:alpha-galactosidase activity"/>
    <property type="evidence" value="ECO:0007669"/>
    <property type="project" value="InterPro"/>
</dbReference>
<keyword evidence="5" id="KW-1185">Reference proteome</keyword>
<dbReference type="PROSITE" id="PS00512">
    <property type="entry name" value="ALPHA_GALACTOSIDASE"/>
    <property type="match status" value="1"/>
</dbReference>